<reference evidence="2 3" key="1">
    <citation type="submission" date="2017-05" db="EMBL/GenBank/DDBJ databases">
        <title>Isolation of Rhodococcus sp. S2-17 biodegrading of BP-3.</title>
        <authorList>
            <person name="Lee Y."/>
            <person name="Kim K.H."/>
            <person name="Chun B.H."/>
            <person name="Jung H.S."/>
            <person name="Jeon C.O."/>
        </authorList>
    </citation>
    <scope>NUCLEOTIDE SEQUENCE [LARGE SCALE GENOMIC DNA]</scope>
    <source>
        <strain evidence="2 3">S2-17</strain>
    </source>
</reference>
<dbReference type="Gene3D" id="1.10.260.130">
    <property type="match status" value="1"/>
</dbReference>
<accession>A0A2S2BVC5</accession>
<dbReference type="EMBL" id="CP021354">
    <property type="protein sequence ID" value="AWK72595.1"/>
    <property type="molecule type" value="Genomic_DNA"/>
</dbReference>
<dbReference type="Gene3D" id="3.40.50.1820">
    <property type="entry name" value="alpha/beta hydrolase"/>
    <property type="match status" value="1"/>
</dbReference>
<sequence>MGRSPSKGLSARALRAVFTACVAVAGAGGVAAAAPIYPASETDPFYVQPSNLESSAAGQPIATRPMPPLLAFPDTDVWQVKYRTTNSQGRPISSVSTVLVPHTRPVGGPLLSYQHIINALGPRCAPSRTLYTNDPDLQIKEAPALNLALQRGWTVALPDHLGPNSAYGAAKLGGFITLDGIRAVQRVPELNVAESPVALAGYSGGGMASAWAAALAPEYAPELNIVGVAEGGVPMNIGKMANGLGMQPHPAFGLAMAAALGLEREYPDRLPISEQLNDRGLAMRSDMANACTNGILAAGAGRSATEVAKTTDLMSSPQAWEVLDENSVELYPGVPTAPIFEWHSPTDVLIPVDSIETTIARYCAAGVRVQSELFPSPDHLSTAVLGLPTALDYLDARFRGDPAPSNC</sequence>
<feature type="signal peptide" evidence="1">
    <location>
        <begin position="1"/>
        <end position="33"/>
    </location>
</feature>
<evidence type="ECO:0000313" key="2">
    <source>
        <dbReference type="EMBL" id="AWK72595.1"/>
    </source>
</evidence>
<evidence type="ECO:0000313" key="3">
    <source>
        <dbReference type="Proteomes" id="UP000245711"/>
    </source>
</evidence>
<dbReference type="PIRSF" id="PIRSF029171">
    <property type="entry name" value="Esterase_LipA"/>
    <property type="match status" value="1"/>
</dbReference>
<keyword evidence="3" id="KW-1185">Reference proteome</keyword>
<dbReference type="AlphaFoldDB" id="A0A2S2BVC5"/>
<organism evidence="2 3">
    <name type="scientific">Rhodococcus oxybenzonivorans</name>
    <dbReference type="NCBI Taxonomy" id="1990687"/>
    <lineage>
        <taxon>Bacteria</taxon>
        <taxon>Bacillati</taxon>
        <taxon>Actinomycetota</taxon>
        <taxon>Actinomycetes</taxon>
        <taxon>Mycobacteriales</taxon>
        <taxon>Nocardiaceae</taxon>
        <taxon>Rhodococcus</taxon>
    </lineage>
</organism>
<dbReference type="Proteomes" id="UP000245711">
    <property type="component" value="Chromosome"/>
</dbReference>
<dbReference type="RefSeq" id="WP_109329834.1">
    <property type="nucleotide sequence ID" value="NZ_CP021354.1"/>
</dbReference>
<evidence type="ECO:0000256" key="1">
    <source>
        <dbReference type="SAM" id="SignalP"/>
    </source>
</evidence>
<gene>
    <name evidence="2" type="ORF">CBI38_14495</name>
</gene>
<dbReference type="GO" id="GO:0016042">
    <property type="term" value="P:lipid catabolic process"/>
    <property type="evidence" value="ECO:0007669"/>
    <property type="project" value="InterPro"/>
</dbReference>
<keyword evidence="1" id="KW-0732">Signal</keyword>
<dbReference type="SUPFAM" id="SSF53474">
    <property type="entry name" value="alpha/beta-Hydrolases"/>
    <property type="match status" value="1"/>
</dbReference>
<dbReference type="Pfam" id="PF03583">
    <property type="entry name" value="LIP"/>
    <property type="match status" value="1"/>
</dbReference>
<protein>
    <submittedName>
        <fullName evidence="2">Lipase</fullName>
    </submittedName>
</protein>
<proteinExistence type="predicted"/>
<dbReference type="InterPro" id="IPR005152">
    <property type="entry name" value="Lipase_secreted"/>
</dbReference>
<dbReference type="PANTHER" id="PTHR34853:SF1">
    <property type="entry name" value="LIPASE 5"/>
    <property type="match status" value="1"/>
</dbReference>
<dbReference type="OrthoDB" id="4763034at2"/>
<dbReference type="KEGG" id="roz:CBI38_14495"/>
<dbReference type="InterPro" id="IPR029058">
    <property type="entry name" value="AB_hydrolase_fold"/>
</dbReference>
<feature type="chain" id="PRO_5038588372" evidence="1">
    <location>
        <begin position="34"/>
        <end position="407"/>
    </location>
</feature>
<dbReference type="PANTHER" id="PTHR34853">
    <property type="match status" value="1"/>
</dbReference>
<name>A0A2S2BVC5_9NOCA</name>
<dbReference type="GO" id="GO:0004806">
    <property type="term" value="F:triacylglycerol lipase activity"/>
    <property type="evidence" value="ECO:0007669"/>
    <property type="project" value="InterPro"/>
</dbReference>